<keyword evidence="2" id="KW-0812">Transmembrane</keyword>
<feature type="compositionally biased region" description="Basic and acidic residues" evidence="1">
    <location>
        <begin position="165"/>
        <end position="174"/>
    </location>
</feature>
<feature type="transmembrane region" description="Helical" evidence="2">
    <location>
        <begin position="25"/>
        <end position="47"/>
    </location>
</feature>
<comment type="caution">
    <text evidence="3">The sequence shown here is derived from an EMBL/GenBank/DDBJ whole genome shotgun (WGS) entry which is preliminary data.</text>
</comment>
<feature type="region of interest" description="Disordered" evidence="1">
    <location>
        <begin position="579"/>
        <end position="621"/>
    </location>
</feature>
<evidence type="ECO:0000256" key="1">
    <source>
        <dbReference type="SAM" id="MobiDB-lite"/>
    </source>
</evidence>
<feature type="region of interest" description="Disordered" evidence="1">
    <location>
        <begin position="763"/>
        <end position="791"/>
    </location>
</feature>
<feature type="compositionally biased region" description="Polar residues" evidence="1">
    <location>
        <begin position="591"/>
        <end position="604"/>
    </location>
</feature>
<feature type="transmembrane region" description="Helical" evidence="2">
    <location>
        <begin position="452"/>
        <end position="468"/>
    </location>
</feature>
<feature type="transmembrane region" description="Helical" evidence="2">
    <location>
        <begin position="474"/>
        <end position="494"/>
    </location>
</feature>
<name>A0AAD5ULZ6_9FUNG</name>
<feature type="transmembrane region" description="Helical" evidence="2">
    <location>
        <begin position="506"/>
        <end position="524"/>
    </location>
</feature>
<evidence type="ECO:0000256" key="2">
    <source>
        <dbReference type="SAM" id="Phobius"/>
    </source>
</evidence>
<keyword evidence="4" id="KW-1185">Reference proteome</keyword>
<feature type="transmembrane region" description="Helical" evidence="2">
    <location>
        <begin position="345"/>
        <end position="365"/>
    </location>
</feature>
<proteinExistence type="predicted"/>
<keyword evidence="2" id="KW-0472">Membrane</keyword>
<feature type="compositionally biased region" description="Polar residues" evidence="1">
    <location>
        <begin position="175"/>
        <end position="184"/>
    </location>
</feature>
<gene>
    <name evidence="3" type="ORF">HK103_003135</name>
</gene>
<feature type="transmembrane region" description="Helical" evidence="2">
    <location>
        <begin position="234"/>
        <end position="252"/>
    </location>
</feature>
<protein>
    <submittedName>
        <fullName evidence="3">Uncharacterized protein</fullName>
    </submittedName>
</protein>
<feature type="transmembrane region" description="Helical" evidence="2">
    <location>
        <begin position="414"/>
        <end position="431"/>
    </location>
</feature>
<feature type="compositionally biased region" description="Low complexity" evidence="1">
    <location>
        <begin position="605"/>
        <end position="621"/>
    </location>
</feature>
<keyword evidence="2" id="KW-1133">Transmembrane helix</keyword>
<feature type="region of interest" description="Disordered" evidence="1">
    <location>
        <begin position="165"/>
        <end position="184"/>
    </location>
</feature>
<evidence type="ECO:0000313" key="4">
    <source>
        <dbReference type="Proteomes" id="UP001210925"/>
    </source>
</evidence>
<reference evidence="3" key="1">
    <citation type="submission" date="2020-05" db="EMBL/GenBank/DDBJ databases">
        <title>Phylogenomic resolution of chytrid fungi.</title>
        <authorList>
            <person name="Stajich J.E."/>
            <person name="Amses K."/>
            <person name="Simmons R."/>
            <person name="Seto K."/>
            <person name="Myers J."/>
            <person name="Bonds A."/>
            <person name="Quandt C.A."/>
            <person name="Barry K."/>
            <person name="Liu P."/>
            <person name="Grigoriev I."/>
            <person name="Longcore J.E."/>
            <person name="James T.Y."/>
        </authorList>
    </citation>
    <scope>NUCLEOTIDE SEQUENCE</scope>
    <source>
        <strain evidence="3">PLAUS21</strain>
    </source>
</reference>
<feature type="transmembrane region" description="Helical" evidence="2">
    <location>
        <begin position="136"/>
        <end position="155"/>
    </location>
</feature>
<dbReference type="Proteomes" id="UP001210925">
    <property type="component" value="Unassembled WGS sequence"/>
</dbReference>
<evidence type="ECO:0000313" key="3">
    <source>
        <dbReference type="EMBL" id="KAJ3258994.1"/>
    </source>
</evidence>
<sequence length="791" mass="89096">MNYDTPPIYLTSAQAEKGSKLLWEMVGALLVFIAAYFFVELIFPKFFSKNEEVKKKKLLKDIEASDKFVVNFHDLIKTVFNPAIVPKELMDKPSKFIPWGFLVLWVISIIVIQAGLNTISVANPANRNDTAIQVGLIMYFVSLIGYYLSRCFSYYKMKTDMKKKAQAHQKRDPRGSNNDMVSMERQSSVDSGIPTLSHHSDEADSDFDGQFSYKRRVKHITPVIEKIDLIPYNAIQLFVIVTEFVQLGSFPIRDLFRSIVFLQSMQRQSEAASKNFVDNIRSFFAVFATGTSSNDVDYIKFIICWWITIIGVCTAILFTIVQYLLNWETAADLISIKYQKEIKKFITGPWIVLFLPLINLSYLIILNSFLEPLSCLSSNTTPIWPSTFDNLSQGQQDRIQECAGIYQYQPTMNSWYSLAGFTMAYLLLTLCRTAQEPKAQNGIVCYTSRSELFTKNGSIILLLLYALSPTPDSATVRGVLACFIVCLMIGYNVVFGSTYNVWVNMIRTLFYLAILWMCAVVTYYTQPSNSSTLFQAGSSVWGTIFWGWLIIWVLYVALYFGFIRKWELSCELKTLRRNSSSTSLNNDPALTLNTSQRSRTMNPASVSNTLNTSSTSSTIKSDSTVEIGMKRLHGPRPMNPDMITNRNDTLNFNMQGEKKAISIHSNNSNTSISKAAETVVNKQTLNESSIAVVQSEKWQPVDHSIVAPTTTTEGHTLSSIESRRPSEHAIVSNITSPNSDRQARKLMGPRAMNFNNPVVLNLSSVAQPPVSDSNANETSTPSTKESRENIV</sequence>
<organism evidence="3 4">
    <name type="scientific">Boothiomyces macroporosus</name>
    <dbReference type="NCBI Taxonomy" id="261099"/>
    <lineage>
        <taxon>Eukaryota</taxon>
        <taxon>Fungi</taxon>
        <taxon>Fungi incertae sedis</taxon>
        <taxon>Chytridiomycota</taxon>
        <taxon>Chytridiomycota incertae sedis</taxon>
        <taxon>Chytridiomycetes</taxon>
        <taxon>Rhizophydiales</taxon>
        <taxon>Terramycetaceae</taxon>
        <taxon>Boothiomyces</taxon>
    </lineage>
</organism>
<feature type="transmembrane region" description="Helical" evidence="2">
    <location>
        <begin position="544"/>
        <end position="563"/>
    </location>
</feature>
<feature type="compositionally biased region" description="Polar residues" evidence="1">
    <location>
        <begin position="763"/>
        <end position="783"/>
    </location>
</feature>
<dbReference type="AlphaFoldDB" id="A0AAD5ULZ6"/>
<dbReference type="EMBL" id="JADGKB010000022">
    <property type="protein sequence ID" value="KAJ3258994.1"/>
    <property type="molecule type" value="Genomic_DNA"/>
</dbReference>
<feature type="transmembrane region" description="Helical" evidence="2">
    <location>
        <begin position="298"/>
        <end position="325"/>
    </location>
</feature>
<feature type="transmembrane region" description="Helical" evidence="2">
    <location>
        <begin position="96"/>
        <end position="116"/>
    </location>
</feature>
<accession>A0AAD5ULZ6</accession>